<proteinExistence type="predicted"/>
<sequence>MTENTGHPANSYYTATAHKLAPQPVLAGDQRADICIVGAGYTGLGAALAFAERGLSVIILEAAEIGSGASGRNGGQVHSGQRRDQDYLENLVGLDGAKALWAMAEEAKAHLKGLIARYRIECDYKNGILVADHKPHYVAMSQAYAEKLRTVYGYDKVEAVDKQQLDALLGASGYHGGFIDHDGGHLHPLNLALGLARAALDVGVRIYERSRAVGYESKGGKALVRTDKGSVSADWLILAGDGYLSGLDAYTEARVMPINNFLLATQPFSDNEARALIANDYAVADSRFVVNYYRLSADRRLIFGGGENYGRGFPADMKAFVRKRMLKVFPQLADKPIDYAWGGTLGITTTRLPFVRRLAPNVLTASGYSGQGVMLAPYFGKILADVTAATLGEFDRLAVLPTPPFPGGRLLRWPTLVAGMSYFALRDRL</sequence>
<evidence type="ECO:0000313" key="4">
    <source>
        <dbReference type="Proteomes" id="UP001156882"/>
    </source>
</evidence>
<dbReference type="Pfam" id="PF01266">
    <property type="entry name" value="DAO"/>
    <property type="match status" value="1"/>
</dbReference>
<protein>
    <submittedName>
        <fullName evidence="3">Gamma-glutamylputrescine oxidase</fullName>
    </submittedName>
</protein>
<dbReference type="RefSeq" id="WP_284309942.1">
    <property type="nucleotide sequence ID" value="NZ_BSPC01000004.1"/>
</dbReference>
<dbReference type="InterPro" id="IPR006076">
    <property type="entry name" value="FAD-dep_OxRdtase"/>
</dbReference>
<dbReference type="SUPFAM" id="SSF51905">
    <property type="entry name" value="FAD/NAD(P)-binding domain"/>
    <property type="match status" value="1"/>
</dbReference>
<dbReference type="InterPro" id="IPR036188">
    <property type="entry name" value="FAD/NAD-bd_sf"/>
</dbReference>
<gene>
    <name evidence="3" type="ORF">GCM10007874_01250</name>
</gene>
<feature type="domain" description="FAD dependent oxidoreductase" evidence="2">
    <location>
        <begin position="33"/>
        <end position="385"/>
    </location>
</feature>
<name>A0ABQ6CE76_9HYPH</name>
<dbReference type="Proteomes" id="UP001156882">
    <property type="component" value="Unassembled WGS sequence"/>
</dbReference>
<dbReference type="PANTHER" id="PTHR13847">
    <property type="entry name" value="SARCOSINE DEHYDROGENASE-RELATED"/>
    <property type="match status" value="1"/>
</dbReference>
<dbReference type="Gene3D" id="3.30.9.10">
    <property type="entry name" value="D-Amino Acid Oxidase, subunit A, domain 2"/>
    <property type="match status" value="1"/>
</dbReference>
<dbReference type="Gene3D" id="3.50.50.60">
    <property type="entry name" value="FAD/NAD(P)-binding domain"/>
    <property type="match status" value="1"/>
</dbReference>
<reference evidence="4" key="1">
    <citation type="journal article" date="2019" name="Int. J. Syst. Evol. Microbiol.">
        <title>The Global Catalogue of Microorganisms (GCM) 10K type strain sequencing project: providing services to taxonomists for standard genome sequencing and annotation.</title>
        <authorList>
            <consortium name="The Broad Institute Genomics Platform"/>
            <consortium name="The Broad Institute Genome Sequencing Center for Infectious Disease"/>
            <person name="Wu L."/>
            <person name="Ma J."/>
        </authorList>
    </citation>
    <scope>NUCLEOTIDE SEQUENCE [LARGE SCALE GENOMIC DNA]</scope>
    <source>
        <strain evidence="4">NBRC 101365</strain>
    </source>
</reference>
<organism evidence="3 4">
    <name type="scientific">Labrys miyagiensis</name>
    <dbReference type="NCBI Taxonomy" id="346912"/>
    <lineage>
        <taxon>Bacteria</taxon>
        <taxon>Pseudomonadati</taxon>
        <taxon>Pseudomonadota</taxon>
        <taxon>Alphaproteobacteria</taxon>
        <taxon>Hyphomicrobiales</taxon>
        <taxon>Xanthobacteraceae</taxon>
        <taxon>Labrys</taxon>
    </lineage>
</organism>
<keyword evidence="1" id="KW-0560">Oxidoreductase</keyword>
<keyword evidence="4" id="KW-1185">Reference proteome</keyword>
<comment type="caution">
    <text evidence="3">The sequence shown here is derived from an EMBL/GenBank/DDBJ whole genome shotgun (WGS) entry which is preliminary data.</text>
</comment>
<accession>A0ABQ6CE76</accession>
<evidence type="ECO:0000256" key="1">
    <source>
        <dbReference type="ARBA" id="ARBA00023002"/>
    </source>
</evidence>
<evidence type="ECO:0000259" key="2">
    <source>
        <dbReference type="Pfam" id="PF01266"/>
    </source>
</evidence>
<evidence type="ECO:0000313" key="3">
    <source>
        <dbReference type="EMBL" id="GLS17110.1"/>
    </source>
</evidence>
<dbReference type="EMBL" id="BSPC01000004">
    <property type="protein sequence ID" value="GLS17110.1"/>
    <property type="molecule type" value="Genomic_DNA"/>
</dbReference>
<dbReference type="PANTHER" id="PTHR13847:SF281">
    <property type="entry name" value="FAD DEPENDENT OXIDOREDUCTASE DOMAIN-CONTAINING PROTEIN"/>
    <property type="match status" value="1"/>
</dbReference>